<dbReference type="AlphaFoldDB" id="A0A6J6JY46"/>
<name>A0A6J6JY46_9ZZZZ</name>
<dbReference type="EMBL" id="CAEZWA010000034">
    <property type="protein sequence ID" value="CAB4640589.1"/>
    <property type="molecule type" value="Genomic_DNA"/>
</dbReference>
<feature type="region of interest" description="Disordered" evidence="1">
    <location>
        <begin position="1"/>
        <end position="29"/>
    </location>
</feature>
<feature type="compositionally biased region" description="Polar residues" evidence="1">
    <location>
        <begin position="7"/>
        <end position="16"/>
    </location>
</feature>
<reference evidence="2" key="1">
    <citation type="submission" date="2020-05" db="EMBL/GenBank/DDBJ databases">
        <authorList>
            <person name="Chiriac C."/>
            <person name="Salcher M."/>
            <person name="Ghai R."/>
            <person name="Kavagutti S V."/>
        </authorList>
    </citation>
    <scope>NUCLEOTIDE SEQUENCE</scope>
</reference>
<proteinExistence type="predicted"/>
<evidence type="ECO:0000256" key="1">
    <source>
        <dbReference type="SAM" id="MobiDB-lite"/>
    </source>
</evidence>
<sequence length="72" mass="7560">MERKSSLGATPKTSAATHGCDLGSLNQDTKDVMPACATKPIEDLLEAGMSRYQGSSSSSLFKVVVAKSPEIE</sequence>
<evidence type="ECO:0000313" key="2">
    <source>
        <dbReference type="EMBL" id="CAB4640589.1"/>
    </source>
</evidence>
<gene>
    <name evidence="2" type="ORF">UFOPK2165_00287</name>
</gene>
<accession>A0A6J6JY46</accession>
<organism evidence="2">
    <name type="scientific">freshwater metagenome</name>
    <dbReference type="NCBI Taxonomy" id="449393"/>
    <lineage>
        <taxon>unclassified sequences</taxon>
        <taxon>metagenomes</taxon>
        <taxon>ecological metagenomes</taxon>
    </lineage>
</organism>
<protein>
    <submittedName>
        <fullName evidence="2">Unannotated protein</fullName>
    </submittedName>
</protein>